<evidence type="ECO:0000256" key="1">
    <source>
        <dbReference type="ARBA" id="ARBA00009922"/>
    </source>
</evidence>
<evidence type="ECO:0000256" key="3">
    <source>
        <dbReference type="ARBA" id="ARBA00022801"/>
    </source>
</evidence>
<keyword evidence="2 11" id="KW-0547">Nucleotide-binding</keyword>
<evidence type="ECO:0000256" key="5">
    <source>
        <dbReference type="ARBA" id="ARBA00022840"/>
    </source>
</evidence>
<dbReference type="Gene3D" id="1.10.10.160">
    <property type="match status" value="1"/>
</dbReference>
<dbReference type="InterPro" id="IPR014017">
    <property type="entry name" value="DNA_helicase_UvrD-like_C"/>
</dbReference>
<dbReference type="CDD" id="cd17932">
    <property type="entry name" value="DEXQc_UvrD"/>
    <property type="match status" value="1"/>
</dbReference>
<dbReference type="PANTHER" id="PTHR11070:SF2">
    <property type="entry name" value="ATP-DEPENDENT DNA HELICASE SRS2"/>
    <property type="match status" value="1"/>
</dbReference>
<name>A0ABT2LZ13_9FIRM</name>
<reference evidence="14" key="1">
    <citation type="submission" date="2022-09" db="EMBL/GenBank/DDBJ databases">
        <title>Eubacterium sp. LFL-14 isolated from human feces.</title>
        <authorList>
            <person name="Liu F."/>
        </authorList>
    </citation>
    <scope>NUCLEOTIDE SEQUENCE</scope>
    <source>
        <strain evidence="14">LFL-14</strain>
    </source>
</reference>
<comment type="catalytic activity">
    <reaction evidence="10">
        <text>ATP + H2O = ADP + phosphate + H(+)</text>
        <dbReference type="Rhea" id="RHEA:13065"/>
        <dbReference type="ChEBI" id="CHEBI:15377"/>
        <dbReference type="ChEBI" id="CHEBI:15378"/>
        <dbReference type="ChEBI" id="CHEBI:30616"/>
        <dbReference type="ChEBI" id="CHEBI:43474"/>
        <dbReference type="ChEBI" id="CHEBI:456216"/>
        <dbReference type="EC" id="5.6.2.4"/>
    </reaction>
</comment>
<evidence type="ECO:0000256" key="6">
    <source>
        <dbReference type="ARBA" id="ARBA00023125"/>
    </source>
</evidence>
<dbReference type="InterPro" id="IPR013986">
    <property type="entry name" value="DExx_box_DNA_helicase_dom_sf"/>
</dbReference>
<sequence>MFNESQLEAINHIDGPALVLAGPGSGKTTVITRRTKKLIEEGVSPDNILVVTFTKAAAVEMQERFTNLMNESDSNRNEIITYPVSFGTFHSIFYRIIQDSNGRKCSILTEQNKADIIKEIVARLKVQTNDLMEFTRCIIGEISKVKGNGIPLDEYESLVCKKEEFDRIYDEYNCELRENNKIDFDDMVIICNEIFKNDEKALQKWRDKYRYVLIDEFQDINKMQYENIKMLITPRNNVFIVGDDDQAIYGFRGSVPRLMFDFKKDFPDCKEILLNINYRCPEEVLQMSLSLIENNKERFSKKIIANKKFKDINKPDVRIFYNQKEEFEYIAKKINQYQKAGIELKNIAILVRNNSQIPSIKNVFSDYRINSSVKKKKQSIYDNSVGKDILSYVRCAYSDLNKPICENEDLVRIMNKPVRYISRQVMNDNNMNFYNLKKIYGHNDEIMNNIRNLEFHFKMIRRMNPAACVLYIKNGCNYEKYLQQYSKEKGIKFSKLSDIINIIQYDAQKYETVEAWMKHAIDNETAKECEGVNIITMHSAKGLEFEVVFIVDANQGLIPSARAIKQDEVEEERRLFYVAMTRTKKKLHIFGMRQNLGNTMQMSQFVGEALQF</sequence>
<dbReference type="Pfam" id="PF13361">
    <property type="entry name" value="UvrD_C"/>
    <property type="match status" value="1"/>
</dbReference>
<feature type="domain" description="UvrD-like helicase ATP-binding" evidence="12">
    <location>
        <begin position="1"/>
        <end position="281"/>
    </location>
</feature>
<keyword evidence="3 11" id="KW-0378">Hydrolase</keyword>
<evidence type="ECO:0000256" key="9">
    <source>
        <dbReference type="ARBA" id="ARBA00034808"/>
    </source>
</evidence>
<dbReference type="Proteomes" id="UP001431199">
    <property type="component" value="Unassembled WGS sequence"/>
</dbReference>
<evidence type="ECO:0000256" key="8">
    <source>
        <dbReference type="ARBA" id="ARBA00034617"/>
    </source>
</evidence>
<dbReference type="RefSeq" id="WP_260978526.1">
    <property type="nucleotide sequence ID" value="NZ_JAODBU010000004.1"/>
</dbReference>
<feature type="binding site" evidence="11">
    <location>
        <begin position="21"/>
        <end position="28"/>
    </location>
    <ligand>
        <name>ATP</name>
        <dbReference type="ChEBI" id="CHEBI:30616"/>
    </ligand>
</feature>
<evidence type="ECO:0000313" key="14">
    <source>
        <dbReference type="EMBL" id="MCT7398519.1"/>
    </source>
</evidence>
<comment type="catalytic activity">
    <reaction evidence="8">
        <text>Couples ATP hydrolysis with the unwinding of duplex DNA by translocating in the 3'-5' direction.</text>
        <dbReference type="EC" id="5.6.2.4"/>
    </reaction>
</comment>
<dbReference type="GO" id="GO:0004386">
    <property type="term" value="F:helicase activity"/>
    <property type="evidence" value="ECO:0007669"/>
    <property type="project" value="UniProtKB-KW"/>
</dbReference>
<feature type="domain" description="UvrD-like helicase C-terminal" evidence="13">
    <location>
        <begin position="282"/>
        <end position="542"/>
    </location>
</feature>
<keyword evidence="5 11" id="KW-0067">ATP-binding</keyword>
<keyword evidence="15" id="KW-1185">Reference proteome</keyword>
<dbReference type="EC" id="5.6.2.4" evidence="9"/>
<dbReference type="Pfam" id="PF00580">
    <property type="entry name" value="UvrD-helicase"/>
    <property type="match status" value="1"/>
</dbReference>
<keyword evidence="6" id="KW-0238">DNA-binding</keyword>
<dbReference type="CDD" id="cd18807">
    <property type="entry name" value="SF1_C_UvrD"/>
    <property type="match status" value="1"/>
</dbReference>
<evidence type="ECO:0000256" key="4">
    <source>
        <dbReference type="ARBA" id="ARBA00022806"/>
    </source>
</evidence>
<keyword evidence="7" id="KW-0413">Isomerase</keyword>
<evidence type="ECO:0000259" key="12">
    <source>
        <dbReference type="PROSITE" id="PS51198"/>
    </source>
</evidence>
<accession>A0ABT2LZ13</accession>
<evidence type="ECO:0000256" key="10">
    <source>
        <dbReference type="ARBA" id="ARBA00048988"/>
    </source>
</evidence>
<evidence type="ECO:0000259" key="13">
    <source>
        <dbReference type="PROSITE" id="PS51217"/>
    </source>
</evidence>
<dbReference type="InterPro" id="IPR000212">
    <property type="entry name" value="DNA_helicase_UvrD/REP"/>
</dbReference>
<comment type="caution">
    <text evidence="14">The sequence shown here is derived from an EMBL/GenBank/DDBJ whole genome shotgun (WGS) entry which is preliminary data.</text>
</comment>
<evidence type="ECO:0000256" key="7">
    <source>
        <dbReference type="ARBA" id="ARBA00023235"/>
    </source>
</evidence>
<evidence type="ECO:0000256" key="11">
    <source>
        <dbReference type="PROSITE-ProRule" id="PRU00560"/>
    </source>
</evidence>
<gene>
    <name evidence="14" type="ORF">N5B56_05390</name>
</gene>
<evidence type="ECO:0000313" key="15">
    <source>
        <dbReference type="Proteomes" id="UP001431199"/>
    </source>
</evidence>
<dbReference type="InterPro" id="IPR014016">
    <property type="entry name" value="UvrD-like_ATP-bd"/>
</dbReference>
<dbReference type="EMBL" id="JAODBU010000004">
    <property type="protein sequence ID" value="MCT7398519.1"/>
    <property type="molecule type" value="Genomic_DNA"/>
</dbReference>
<evidence type="ECO:0000256" key="2">
    <source>
        <dbReference type="ARBA" id="ARBA00022741"/>
    </source>
</evidence>
<dbReference type="InterPro" id="IPR027417">
    <property type="entry name" value="P-loop_NTPase"/>
</dbReference>
<dbReference type="PROSITE" id="PS51198">
    <property type="entry name" value="UVRD_HELICASE_ATP_BIND"/>
    <property type="match status" value="1"/>
</dbReference>
<keyword evidence="4 11" id="KW-0347">Helicase</keyword>
<dbReference type="PANTHER" id="PTHR11070">
    <property type="entry name" value="UVRD / RECB / PCRA DNA HELICASE FAMILY MEMBER"/>
    <property type="match status" value="1"/>
</dbReference>
<organism evidence="14 15">
    <name type="scientific">Eubacterium album</name>
    <dbReference type="NCBI Taxonomy" id="2978477"/>
    <lineage>
        <taxon>Bacteria</taxon>
        <taxon>Bacillati</taxon>
        <taxon>Bacillota</taxon>
        <taxon>Clostridia</taxon>
        <taxon>Eubacteriales</taxon>
        <taxon>Eubacteriaceae</taxon>
        <taxon>Eubacterium</taxon>
    </lineage>
</organism>
<protein>
    <recommendedName>
        <fullName evidence="9">DNA 3'-5' helicase</fullName>
        <ecNumber evidence="9">5.6.2.4</ecNumber>
    </recommendedName>
</protein>
<comment type="similarity">
    <text evidence="1">Belongs to the helicase family. UvrD subfamily.</text>
</comment>
<dbReference type="Gene3D" id="3.40.50.300">
    <property type="entry name" value="P-loop containing nucleotide triphosphate hydrolases"/>
    <property type="match status" value="2"/>
</dbReference>
<dbReference type="SUPFAM" id="SSF52540">
    <property type="entry name" value="P-loop containing nucleoside triphosphate hydrolases"/>
    <property type="match status" value="1"/>
</dbReference>
<proteinExistence type="inferred from homology"/>
<dbReference type="Gene3D" id="1.10.486.10">
    <property type="entry name" value="PCRA, domain 4"/>
    <property type="match status" value="1"/>
</dbReference>
<dbReference type="PROSITE" id="PS51217">
    <property type="entry name" value="UVRD_HELICASE_CTER"/>
    <property type="match status" value="1"/>
</dbReference>